<dbReference type="AlphaFoldDB" id="A0A397B1N2"/>
<dbReference type="InterPro" id="IPR051942">
    <property type="entry name" value="DENN_domain_containing_2"/>
</dbReference>
<organism evidence="2 4">
    <name type="scientific">Aphanomyces astaci</name>
    <name type="common">Crayfish plague agent</name>
    <dbReference type="NCBI Taxonomy" id="112090"/>
    <lineage>
        <taxon>Eukaryota</taxon>
        <taxon>Sar</taxon>
        <taxon>Stramenopiles</taxon>
        <taxon>Oomycota</taxon>
        <taxon>Saprolegniomycetes</taxon>
        <taxon>Saprolegniales</taxon>
        <taxon>Verrucalvaceae</taxon>
        <taxon>Aphanomyces</taxon>
    </lineage>
</organism>
<evidence type="ECO:0000313" key="4">
    <source>
        <dbReference type="Proteomes" id="UP000266239"/>
    </source>
</evidence>
<evidence type="ECO:0000313" key="2">
    <source>
        <dbReference type="EMBL" id="RHY13808.1"/>
    </source>
</evidence>
<gene>
    <name evidence="2" type="ORF">DYB25_002817</name>
    <name evidence="3" type="ORF">DYB30_000576</name>
</gene>
<evidence type="ECO:0000259" key="1">
    <source>
        <dbReference type="PROSITE" id="PS50211"/>
    </source>
</evidence>
<dbReference type="Proteomes" id="UP000266239">
    <property type="component" value="Unassembled WGS sequence"/>
</dbReference>
<dbReference type="InterPro" id="IPR001194">
    <property type="entry name" value="cDENN_dom"/>
</dbReference>
<dbReference type="EMBL" id="QUTD01005727">
    <property type="protein sequence ID" value="RHY59949.1"/>
    <property type="molecule type" value="Genomic_DNA"/>
</dbReference>
<accession>A0A397B1N2</accession>
<sequence>MEFTFTISDGRARQQYGFVKQLFVASTDEEPSTHVVPMYVWFTWILRLVHARLLHDPSRGSAVELLNAIRKAGTTDHSDFTFRLALDHGASPALYTFPLHPPGAFGMRTMEPHILNNRSFTNKLQSPTVLLVLLSALLHEQKVLLVHDERDVLRGTCQLLLRLLAPFTWKHLLIPVLPEELLHYAHAPIPYLMGVTTDAYSKASSIITNAIVFNLHEERIELRNLTDGFPTLCCDACPVIPPASTATVPFAKLSTRHTSPNSNHSAVDTFRHDLQHCFMNTPDGIEACVNAFFFHVFGQVDVANKSGIIQDVMDQFLRTANAIHPPSLVRSWASNQLTKDGLPHVRNQPIADTSEPRRHSDVSRDQCALMVDILWERLGDSNFSTLSAVRTNSPRLPRIVDNAAMLLDFMASPHRWFAMRASRSQELWLSTVVFPRLDIRPMAKGVPSFAALHHTIGRFHQPVHSVNLLDLDYGVPPSSSSSGVKMAAVNDDPFDTNAAFPTHWG</sequence>
<dbReference type="VEuPathDB" id="FungiDB:H257_03924"/>
<dbReference type="Gene3D" id="3.40.50.11500">
    <property type="match status" value="1"/>
</dbReference>
<dbReference type="InterPro" id="IPR043153">
    <property type="entry name" value="DENN_C"/>
</dbReference>
<dbReference type="PANTHER" id="PTHR15288">
    <property type="entry name" value="DENN DOMAIN-CONTAINING PROTEIN 2"/>
    <property type="match status" value="1"/>
</dbReference>
<evidence type="ECO:0000313" key="5">
    <source>
        <dbReference type="Proteomes" id="UP000266643"/>
    </source>
</evidence>
<dbReference type="EMBL" id="QUTA01005841">
    <property type="protein sequence ID" value="RHY13808.1"/>
    <property type="molecule type" value="Genomic_DNA"/>
</dbReference>
<comment type="caution">
    <text evidence="2">The sequence shown here is derived from an EMBL/GenBank/DDBJ whole genome shotgun (WGS) entry which is preliminary data.</text>
</comment>
<dbReference type="SMART" id="SM00799">
    <property type="entry name" value="DENN"/>
    <property type="match status" value="1"/>
</dbReference>
<dbReference type="PROSITE" id="PS50211">
    <property type="entry name" value="DENN"/>
    <property type="match status" value="1"/>
</dbReference>
<reference evidence="4 5" key="1">
    <citation type="submission" date="2018-08" db="EMBL/GenBank/DDBJ databases">
        <title>Aphanomyces genome sequencing and annotation.</title>
        <authorList>
            <person name="Minardi D."/>
            <person name="Oidtmann B."/>
            <person name="Van Der Giezen M."/>
            <person name="Studholme D.J."/>
        </authorList>
    </citation>
    <scope>NUCLEOTIDE SEQUENCE [LARGE SCALE GENOMIC DNA]</scope>
    <source>
        <strain evidence="3 5">D2</strain>
        <strain evidence="2 4">Yx</strain>
    </source>
</reference>
<dbReference type="PANTHER" id="PTHR15288:SF0">
    <property type="entry name" value="UDENN DOMAIN-CONTAINING PROTEIN"/>
    <property type="match status" value="1"/>
</dbReference>
<proteinExistence type="predicted"/>
<protein>
    <recommendedName>
        <fullName evidence="1">UDENN domain-containing protein</fullName>
    </recommendedName>
</protein>
<feature type="domain" description="UDENN" evidence="1">
    <location>
        <begin position="1"/>
        <end position="361"/>
    </location>
</feature>
<evidence type="ECO:0000313" key="3">
    <source>
        <dbReference type="EMBL" id="RHY59949.1"/>
    </source>
</evidence>
<dbReference type="Proteomes" id="UP000266643">
    <property type="component" value="Unassembled WGS sequence"/>
</dbReference>
<dbReference type="Pfam" id="PF02141">
    <property type="entry name" value="DENN"/>
    <property type="match status" value="1"/>
</dbReference>
<dbReference type="InterPro" id="IPR037516">
    <property type="entry name" value="Tripartite_DENN"/>
</dbReference>
<name>A0A397B1N2_APHAT</name>